<comment type="function">
    <text evidence="1">Involved in DNA damage repair.</text>
</comment>
<evidence type="ECO:0000256" key="1">
    <source>
        <dbReference type="HAMAP-Rule" id="MF_02096"/>
    </source>
</evidence>
<dbReference type="InterPro" id="IPR033167">
    <property type="entry name" value="Nre"/>
</dbReference>
<dbReference type="Pfam" id="PF04895">
    <property type="entry name" value="Nre_C"/>
    <property type="match status" value="1"/>
</dbReference>
<dbReference type="EMBL" id="DRWN01000016">
    <property type="protein sequence ID" value="HHK67869.1"/>
    <property type="molecule type" value="Genomic_DNA"/>
</dbReference>
<comment type="caution">
    <text evidence="1">Lacks conserved residue(s) required for the propagation of feature annotation.</text>
</comment>
<protein>
    <recommendedName>
        <fullName evidence="1">DNA repair protein</fullName>
    </recommendedName>
</protein>
<gene>
    <name evidence="4" type="ORF">ENM11_01760</name>
</gene>
<evidence type="ECO:0000259" key="2">
    <source>
        <dbReference type="Pfam" id="PF04894"/>
    </source>
</evidence>
<keyword evidence="1" id="KW-0227">DNA damage</keyword>
<dbReference type="HAMAP" id="MF_02096">
    <property type="entry name" value="Nre"/>
    <property type="match status" value="1"/>
</dbReference>
<evidence type="ECO:0000313" key="4">
    <source>
        <dbReference type="EMBL" id="HHK67869.1"/>
    </source>
</evidence>
<dbReference type="GO" id="GO:0006281">
    <property type="term" value="P:DNA repair"/>
    <property type="evidence" value="ECO:0007669"/>
    <property type="project" value="UniProtKB-UniRule"/>
</dbReference>
<comment type="caution">
    <text evidence="4">The sequence shown here is derived from an EMBL/GenBank/DDBJ whole genome shotgun (WGS) entry which is preliminary data.</text>
</comment>
<evidence type="ECO:0000259" key="3">
    <source>
        <dbReference type="Pfam" id="PF04895"/>
    </source>
</evidence>
<organism evidence="4">
    <name type="scientific">Caldiarchaeum subterraneum</name>
    <dbReference type="NCBI Taxonomy" id="311458"/>
    <lineage>
        <taxon>Archaea</taxon>
        <taxon>Nitrososphaerota</taxon>
        <taxon>Candidatus Caldarchaeales</taxon>
        <taxon>Candidatus Caldarchaeaceae</taxon>
        <taxon>Candidatus Caldarchaeum</taxon>
    </lineage>
</organism>
<dbReference type="AlphaFoldDB" id="A0A7C5Q3K6"/>
<accession>A0A7C5Q3K6</accession>
<dbReference type="InterPro" id="IPR006979">
    <property type="entry name" value="Nre_C"/>
</dbReference>
<dbReference type="Pfam" id="PF04894">
    <property type="entry name" value="Nre_N"/>
    <property type="match status" value="1"/>
</dbReference>
<name>A0A7C5Q3K6_CALS0</name>
<sequence length="420" mass="48194">MPLTEYFSASERRIEKTTCSVCRGFARFCKLTTCPYYRNILTESEMAKITSGVVYGPSPPTVIVGEKGYPRVRIGPAVSLADHPEPWVFEEPSKWIETSLDKLLSLRLSLFYGRTVKPVMSAAKQEKMLEDLQDSAASTKPVDVEIRFEGKPITMPGFSVRNAPHGPSARIEMLKLVGNVSVPRKVDSMINDLDLPAAEAVQTLYLDGFNEYYLTRVFSTGLLGRKAERRLVPTEWSITAVDDIISKKLFEEVRRNTVIHEFRLHTHQAVENAAHIILTPTPWIYELLEGWVKHPDSQPYSDHEILTLRKTYAENTGGAFYAVRLSLLRHLKKRREQAGAIVFFEILPRWIPLGVWRFREIVRKALEKPFEKHQSLDDALESVSKMLRIPLYKYVSQSRLISFLRKQQTLAKTKLWQDRT</sequence>
<feature type="domain" description="Archaeal Nre N-terminal" evidence="2">
    <location>
        <begin position="28"/>
        <end position="294"/>
    </location>
</feature>
<dbReference type="PANTHER" id="PTHR38136">
    <property type="entry name" value="DNA REPAIR PROTEIN"/>
    <property type="match status" value="1"/>
</dbReference>
<feature type="domain" description="Archaeal Nre C-terminal" evidence="3">
    <location>
        <begin position="309"/>
        <end position="411"/>
    </location>
</feature>
<dbReference type="InterPro" id="IPR006978">
    <property type="entry name" value="Nre_N"/>
</dbReference>
<comment type="similarity">
    <text evidence="1">Belongs to the Nre family.</text>
</comment>
<reference evidence="4" key="1">
    <citation type="journal article" date="2020" name="mSystems">
        <title>Genome- and Community-Level Interaction Insights into Carbon Utilization and Element Cycling Functions of Hydrothermarchaeota in Hydrothermal Sediment.</title>
        <authorList>
            <person name="Zhou Z."/>
            <person name="Liu Y."/>
            <person name="Xu W."/>
            <person name="Pan J."/>
            <person name="Luo Z.H."/>
            <person name="Li M."/>
        </authorList>
    </citation>
    <scope>NUCLEOTIDE SEQUENCE [LARGE SCALE GENOMIC DNA]</scope>
    <source>
        <strain evidence="4">SpSt-1056</strain>
    </source>
</reference>
<keyword evidence="1" id="KW-0234">DNA repair</keyword>
<dbReference type="PANTHER" id="PTHR38136:SF2">
    <property type="entry name" value="DNA REPAIR PROTEIN"/>
    <property type="match status" value="1"/>
</dbReference>
<proteinExistence type="inferred from homology"/>